<dbReference type="SUPFAM" id="SSF57850">
    <property type="entry name" value="RING/U-box"/>
    <property type="match status" value="1"/>
</dbReference>
<evidence type="ECO:0000313" key="10">
    <source>
        <dbReference type="RefSeq" id="XP_014054082.1"/>
    </source>
</evidence>
<feature type="coiled-coil region" evidence="5">
    <location>
        <begin position="198"/>
        <end position="225"/>
    </location>
</feature>
<dbReference type="PRINTS" id="PR01407">
    <property type="entry name" value="BUTYPHLNCDUF"/>
</dbReference>
<dbReference type="Pfam" id="PF13920">
    <property type="entry name" value="zf-C3HC4_3"/>
    <property type="match status" value="1"/>
</dbReference>
<dbReference type="RefSeq" id="XP_014054083.1">
    <property type="nucleotide sequence ID" value="XM_014198608.1"/>
</dbReference>
<dbReference type="PROSITE" id="PS50119">
    <property type="entry name" value="ZF_BBOX"/>
    <property type="match status" value="1"/>
</dbReference>
<dbReference type="PROSITE" id="PS50089">
    <property type="entry name" value="ZF_RING_2"/>
    <property type="match status" value="1"/>
</dbReference>
<evidence type="ECO:0000256" key="1">
    <source>
        <dbReference type="ARBA" id="ARBA00022723"/>
    </source>
</evidence>
<proteinExistence type="predicted"/>
<dbReference type="PANTHER" id="PTHR24103">
    <property type="entry name" value="E3 UBIQUITIN-PROTEIN LIGASE TRIM"/>
    <property type="match status" value="1"/>
</dbReference>
<evidence type="ECO:0000313" key="9">
    <source>
        <dbReference type="Proteomes" id="UP001652741"/>
    </source>
</evidence>
<dbReference type="Pfam" id="PF00622">
    <property type="entry name" value="SPRY"/>
    <property type="match status" value="1"/>
</dbReference>
<dbReference type="InterPro" id="IPR003879">
    <property type="entry name" value="Butyrophylin_SPRY"/>
</dbReference>
<dbReference type="PROSITE" id="PS50188">
    <property type="entry name" value="B302_SPRY"/>
    <property type="match status" value="1"/>
</dbReference>
<evidence type="ECO:0000259" key="8">
    <source>
        <dbReference type="PROSITE" id="PS50188"/>
    </source>
</evidence>
<dbReference type="CDD" id="cd19800">
    <property type="entry name" value="Bbox2_xNF7-like"/>
    <property type="match status" value="1"/>
</dbReference>
<dbReference type="Pfam" id="PF00643">
    <property type="entry name" value="zf-B_box"/>
    <property type="match status" value="1"/>
</dbReference>
<dbReference type="STRING" id="8030.ENSSSAP00000064168"/>
<dbReference type="SMART" id="SM00449">
    <property type="entry name" value="SPRY"/>
    <property type="match status" value="1"/>
</dbReference>
<name>A0A1S3RP89_SALSA</name>
<feature type="domain" description="B box-type" evidence="7">
    <location>
        <begin position="87"/>
        <end position="128"/>
    </location>
</feature>
<dbReference type="SMART" id="SM00184">
    <property type="entry name" value="RING"/>
    <property type="match status" value="1"/>
</dbReference>
<keyword evidence="1" id="KW-0479">Metal-binding</keyword>
<dbReference type="Pfam" id="PF13765">
    <property type="entry name" value="PRY"/>
    <property type="match status" value="1"/>
</dbReference>
<dbReference type="InterPro" id="IPR013083">
    <property type="entry name" value="Znf_RING/FYVE/PHD"/>
</dbReference>
<sequence length="497" mass="57705">MASWSFFQEEDFLCPVCYDIFRDPVVLPCSHSACKTCMEEYWKYKDDRECPVCRKSSSMPLPAVSLTLKRLCEGFLQERNSRDAEPGSERLCGQHKAELKLFCLEDEQPVCLVCRDSRQHTGHKFCPIDEVVQDQEERVKAELGPLKEKLRLYTDAKRTCSQTEKYMMIFGGWGFQTQTAETHREIKKEFQHLHQLLVKEEEARINALIEEEKEKTRMVKEKTKEISKIISTLSDKIQAVEERLEGDHVTFLQRYKSILHKARAQSTFLDPQLVSGALVEVAKHLGNLQFRIWKKMQGDMKYYPVVLDPNTAHPDLLVYPDMVTFRSRDSEEREEMKTLVPDSPERFNLYEGILGSEGFHSGTHTWEVEVRNEYLQRYDYISDWALGVVEESVSRKGVIEKGGWRLEQHGGVYTVRSVPEPLITLSLKLRQEPLRIRVTLDWDGGTLTFSDPHYNEHLHTFTHTFTEKVFPYLSSGCETCTLRILPVKVNVAAEQPR</sequence>
<gene>
    <name evidence="10 11" type="primary">LOC106604181</name>
</gene>
<dbReference type="InterPro" id="IPR013320">
    <property type="entry name" value="ConA-like_dom_sf"/>
</dbReference>
<dbReference type="Proteomes" id="UP001652741">
    <property type="component" value="Chromosome ssa05"/>
</dbReference>
<feature type="domain" description="B30.2/SPRY" evidence="8">
    <location>
        <begin position="285"/>
        <end position="491"/>
    </location>
</feature>
<keyword evidence="3" id="KW-0862">Zinc</keyword>
<dbReference type="SUPFAM" id="SSF57845">
    <property type="entry name" value="B-box zinc-binding domain"/>
    <property type="match status" value="1"/>
</dbReference>
<feature type="domain" description="RING-type" evidence="6">
    <location>
        <begin position="14"/>
        <end position="54"/>
    </location>
</feature>
<dbReference type="PaxDb" id="8030-ENSSSAP00000064168"/>
<accession>A0A1S3RP89</accession>
<dbReference type="OrthoDB" id="342730at2759"/>
<dbReference type="GeneID" id="106604181"/>
<dbReference type="SUPFAM" id="SSF49899">
    <property type="entry name" value="Concanavalin A-like lectins/glucanases"/>
    <property type="match status" value="1"/>
</dbReference>
<dbReference type="KEGG" id="sasa:106604181"/>
<dbReference type="Gene3D" id="3.30.40.10">
    <property type="entry name" value="Zinc/RING finger domain, C3HC4 (zinc finger)"/>
    <property type="match status" value="1"/>
</dbReference>
<dbReference type="InterPro" id="IPR006574">
    <property type="entry name" value="PRY"/>
</dbReference>
<dbReference type="Bgee" id="ENSSSAG00000057968">
    <property type="expression patterns" value="Expressed in ovary and 2 other cell types or tissues"/>
</dbReference>
<protein>
    <submittedName>
        <fullName evidence="10 11">E3 ubiquitin-protein ligase TRIM39-like isoform X1</fullName>
    </submittedName>
</protein>
<evidence type="ECO:0000256" key="2">
    <source>
        <dbReference type="ARBA" id="ARBA00022771"/>
    </source>
</evidence>
<dbReference type="InterPro" id="IPR000315">
    <property type="entry name" value="Znf_B-box"/>
</dbReference>
<organism evidence="9 11">
    <name type="scientific">Salmo salar</name>
    <name type="common">Atlantic salmon</name>
    <dbReference type="NCBI Taxonomy" id="8030"/>
    <lineage>
        <taxon>Eukaryota</taxon>
        <taxon>Metazoa</taxon>
        <taxon>Chordata</taxon>
        <taxon>Craniata</taxon>
        <taxon>Vertebrata</taxon>
        <taxon>Euteleostomi</taxon>
        <taxon>Actinopterygii</taxon>
        <taxon>Neopterygii</taxon>
        <taxon>Teleostei</taxon>
        <taxon>Protacanthopterygii</taxon>
        <taxon>Salmoniformes</taxon>
        <taxon>Salmonidae</taxon>
        <taxon>Salmoninae</taxon>
        <taxon>Salmo</taxon>
    </lineage>
</organism>
<dbReference type="SMART" id="SM00336">
    <property type="entry name" value="BBOX"/>
    <property type="match status" value="1"/>
</dbReference>
<evidence type="ECO:0000256" key="4">
    <source>
        <dbReference type="PROSITE-ProRule" id="PRU00024"/>
    </source>
</evidence>
<evidence type="ECO:0000259" key="7">
    <source>
        <dbReference type="PROSITE" id="PS50119"/>
    </source>
</evidence>
<evidence type="ECO:0000256" key="3">
    <source>
        <dbReference type="ARBA" id="ARBA00022833"/>
    </source>
</evidence>
<dbReference type="Gene3D" id="2.60.120.920">
    <property type="match status" value="1"/>
</dbReference>
<keyword evidence="9" id="KW-1185">Reference proteome</keyword>
<dbReference type="InterPro" id="IPR050143">
    <property type="entry name" value="TRIM/RBCC"/>
</dbReference>
<dbReference type="RefSeq" id="XP_014054082.1">
    <property type="nucleotide sequence ID" value="XM_014198607.1"/>
</dbReference>
<keyword evidence="2 4" id="KW-0863">Zinc-finger</keyword>
<dbReference type="InterPro" id="IPR003877">
    <property type="entry name" value="SPRY_dom"/>
</dbReference>
<dbReference type="InterPro" id="IPR001841">
    <property type="entry name" value="Znf_RING"/>
</dbReference>
<keyword evidence="5" id="KW-0175">Coiled coil</keyword>
<dbReference type="Gene3D" id="3.30.160.60">
    <property type="entry name" value="Classic Zinc Finger"/>
    <property type="match status" value="1"/>
</dbReference>
<evidence type="ECO:0000256" key="5">
    <source>
        <dbReference type="SAM" id="Coils"/>
    </source>
</evidence>
<dbReference type="CDD" id="cd12893">
    <property type="entry name" value="SPRY_PRY_TRIM35"/>
    <property type="match status" value="1"/>
</dbReference>
<dbReference type="InterPro" id="IPR001870">
    <property type="entry name" value="B30.2/SPRY"/>
</dbReference>
<evidence type="ECO:0000259" key="6">
    <source>
        <dbReference type="PROSITE" id="PS50089"/>
    </source>
</evidence>
<reference evidence="10 11" key="1">
    <citation type="submission" date="2025-04" db="UniProtKB">
        <authorList>
            <consortium name="RefSeq"/>
        </authorList>
    </citation>
    <scope>IDENTIFICATION</scope>
    <source>
        <tissue evidence="10 11">Muscle</tissue>
    </source>
</reference>
<evidence type="ECO:0000313" key="11">
    <source>
        <dbReference type="RefSeq" id="XP_014054083.1"/>
    </source>
</evidence>
<dbReference type="SMART" id="SM00589">
    <property type="entry name" value="PRY"/>
    <property type="match status" value="1"/>
</dbReference>
<dbReference type="InterPro" id="IPR043136">
    <property type="entry name" value="B30.2/SPRY_sf"/>
</dbReference>
<dbReference type="AlphaFoldDB" id="A0A1S3RP89"/>
<dbReference type="GO" id="GO:0008270">
    <property type="term" value="F:zinc ion binding"/>
    <property type="evidence" value="ECO:0007669"/>
    <property type="project" value="UniProtKB-KW"/>
</dbReference>